<organism evidence="1 2">
    <name type="scientific">Mycolicibacterium fluoranthenivorans</name>
    <dbReference type="NCBI Taxonomy" id="258505"/>
    <lineage>
        <taxon>Bacteria</taxon>
        <taxon>Bacillati</taxon>
        <taxon>Actinomycetota</taxon>
        <taxon>Actinomycetes</taxon>
        <taxon>Mycobacteriales</taxon>
        <taxon>Mycobacteriaceae</taxon>
        <taxon>Mycolicibacterium</taxon>
    </lineage>
</organism>
<dbReference type="EMBL" id="JAANOW010000005">
    <property type="protein sequence ID" value="NIH98897.1"/>
    <property type="molecule type" value="Genomic_DNA"/>
</dbReference>
<dbReference type="AlphaFoldDB" id="A0A7X5U5V7"/>
<proteinExistence type="predicted"/>
<name>A0A7X5U5V7_9MYCO</name>
<protein>
    <submittedName>
        <fullName evidence="1">Uncharacterized protein</fullName>
    </submittedName>
</protein>
<evidence type="ECO:0000313" key="1">
    <source>
        <dbReference type="EMBL" id="NIH98897.1"/>
    </source>
</evidence>
<keyword evidence="2" id="KW-1185">Reference proteome</keyword>
<reference evidence="1 2" key="1">
    <citation type="submission" date="2020-03" db="EMBL/GenBank/DDBJ databases">
        <title>Sequencing the genomes of 1000 actinobacteria strains.</title>
        <authorList>
            <person name="Klenk H.-P."/>
        </authorList>
    </citation>
    <scope>NUCLEOTIDE SEQUENCE [LARGE SCALE GENOMIC DNA]</scope>
    <source>
        <strain evidence="1 2">DSM 44556</strain>
    </source>
</reference>
<accession>A0A7X5U5V7</accession>
<dbReference type="RefSeq" id="WP_167164583.1">
    <property type="nucleotide sequence ID" value="NZ_JAANOW010000005.1"/>
</dbReference>
<dbReference type="Proteomes" id="UP000547444">
    <property type="component" value="Unassembled WGS sequence"/>
</dbReference>
<evidence type="ECO:0000313" key="2">
    <source>
        <dbReference type="Proteomes" id="UP000547444"/>
    </source>
</evidence>
<sequence>MAIEKDFGSRGFDTRDWLRGLKPWDQFLNFCDMFANTEGSWLWADQLSDPKHLAAFEQQYEEAQRNPDKYRPPLAGYDALISAIQGLRNDFRAAKGISQLDGPKTPLDELRDRRKQVSNANLDKALGF</sequence>
<comment type="caution">
    <text evidence="1">The sequence shown here is derived from an EMBL/GenBank/DDBJ whole genome shotgun (WGS) entry which is preliminary data.</text>
</comment>
<gene>
    <name evidence="1" type="ORF">FHU31_005921</name>
</gene>